<proteinExistence type="predicted"/>
<protein>
    <submittedName>
        <fullName evidence="1">Putative secreted protein</fullName>
    </submittedName>
</protein>
<reference evidence="1" key="1">
    <citation type="submission" date="2019-12" db="EMBL/GenBank/DDBJ databases">
        <title>An insight into the sialome of adult female Ixodes ricinus ticks feeding for 6 days.</title>
        <authorList>
            <person name="Perner J."/>
            <person name="Ribeiro J.M.C."/>
        </authorList>
    </citation>
    <scope>NUCLEOTIDE SEQUENCE</scope>
    <source>
        <strain evidence="1">Semi-engorged</strain>
        <tissue evidence="1">Salivary glands</tissue>
    </source>
</reference>
<organism evidence="1">
    <name type="scientific">Ixodes ricinus</name>
    <name type="common">Common tick</name>
    <name type="synonym">Acarus ricinus</name>
    <dbReference type="NCBI Taxonomy" id="34613"/>
    <lineage>
        <taxon>Eukaryota</taxon>
        <taxon>Metazoa</taxon>
        <taxon>Ecdysozoa</taxon>
        <taxon>Arthropoda</taxon>
        <taxon>Chelicerata</taxon>
        <taxon>Arachnida</taxon>
        <taxon>Acari</taxon>
        <taxon>Parasitiformes</taxon>
        <taxon>Ixodida</taxon>
        <taxon>Ixodoidea</taxon>
        <taxon>Ixodidae</taxon>
        <taxon>Ixodinae</taxon>
        <taxon>Ixodes</taxon>
    </lineage>
</organism>
<evidence type="ECO:0000313" key="1">
    <source>
        <dbReference type="EMBL" id="MXU82262.1"/>
    </source>
</evidence>
<dbReference type="AlphaFoldDB" id="A0A6B0TQV1"/>
<accession>A0A6B0TQV1</accession>
<name>A0A6B0TQV1_IXORI</name>
<dbReference type="EMBL" id="GIFC01000179">
    <property type="protein sequence ID" value="MXU82262.1"/>
    <property type="molecule type" value="Transcribed_RNA"/>
</dbReference>
<sequence>MARRSAVGAVASSEWFTTISLARPCARTSPLIHSGPAARPGAQDVWVLMVLPSRNSLHSIEDCGHDV</sequence>